<gene>
    <name evidence="2" type="ORF">PCOR1329_LOCUS14510</name>
</gene>
<evidence type="ECO:0000313" key="3">
    <source>
        <dbReference type="Proteomes" id="UP001189429"/>
    </source>
</evidence>
<reference evidence="2" key="1">
    <citation type="submission" date="2023-10" db="EMBL/GenBank/DDBJ databases">
        <authorList>
            <person name="Chen Y."/>
            <person name="Shah S."/>
            <person name="Dougan E. K."/>
            <person name="Thang M."/>
            <person name="Chan C."/>
        </authorList>
    </citation>
    <scope>NUCLEOTIDE SEQUENCE [LARGE SCALE GENOMIC DNA]</scope>
</reference>
<dbReference type="Proteomes" id="UP001189429">
    <property type="component" value="Unassembled WGS sequence"/>
</dbReference>
<accession>A0ABN9QZH7</accession>
<dbReference type="EMBL" id="CAUYUJ010004336">
    <property type="protein sequence ID" value="CAK0809194.1"/>
    <property type="molecule type" value="Genomic_DNA"/>
</dbReference>
<comment type="caution">
    <text evidence="2">The sequence shown here is derived from an EMBL/GenBank/DDBJ whole genome shotgun (WGS) entry which is preliminary data.</text>
</comment>
<feature type="region of interest" description="Disordered" evidence="1">
    <location>
        <begin position="26"/>
        <end position="79"/>
    </location>
</feature>
<evidence type="ECO:0000256" key="1">
    <source>
        <dbReference type="SAM" id="MobiDB-lite"/>
    </source>
</evidence>
<name>A0ABN9QZH7_9DINO</name>
<sequence length="177" mass="18980">MTLSAAGWLWPSGWLGHAATFDSCSGSHRAAPATTQSKAAPGSTRSGASRSVSGLAGAAGQRRQTRCVSSRLSKAHHRNAPRRRLSPRCVFWACLEIPLHEEAPLLHRGGRRACRGGGSKPLWGIRTLLASNSRLQSDRGRLPWRPPRPTATHRQDGAAAAVAPHSCCRRANSLRVS</sequence>
<feature type="region of interest" description="Disordered" evidence="1">
    <location>
        <begin position="136"/>
        <end position="162"/>
    </location>
</feature>
<evidence type="ECO:0008006" key="4">
    <source>
        <dbReference type="Google" id="ProtNLM"/>
    </source>
</evidence>
<evidence type="ECO:0000313" key="2">
    <source>
        <dbReference type="EMBL" id="CAK0809194.1"/>
    </source>
</evidence>
<organism evidence="2 3">
    <name type="scientific">Prorocentrum cordatum</name>
    <dbReference type="NCBI Taxonomy" id="2364126"/>
    <lineage>
        <taxon>Eukaryota</taxon>
        <taxon>Sar</taxon>
        <taxon>Alveolata</taxon>
        <taxon>Dinophyceae</taxon>
        <taxon>Prorocentrales</taxon>
        <taxon>Prorocentraceae</taxon>
        <taxon>Prorocentrum</taxon>
    </lineage>
</organism>
<feature type="compositionally biased region" description="Polar residues" evidence="1">
    <location>
        <begin position="33"/>
        <end position="52"/>
    </location>
</feature>
<keyword evidence="3" id="KW-1185">Reference proteome</keyword>
<protein>
    <recommendedName>
        <fullName evidence="4">Secreted protein</fullName>
    </recommendedName>
</protein>
<proteinExistence type="predicted"/>